<feature type="region of interest" description="Disordered" evidence="7">
    <location>
        <begin position="492"/>
        <end position="530"/>
    </location>
</feature>
<dbReference type="InterPro" id="IPR000242">
    <property type="entry name" value="PTP_cat"/>
</dbReference>
<evidence type="ECO:0000259" key="8">
    <source>
        <dbReference type="PROSITE" id="PS50055"/>
    </source>
</evidence>
<dbReference type="AlphaFoldDB" id="A0AAP0DDJ7"/>
<evidence type="ECO:0000256" key="2">
    <source>
        <dbReference type="ARBA" id="ARBA00013064"/>
    </source>
</evidence>
<comment type="caution">
    <text evidence="10">The sequence shown here is derived from an EMBL/GenBank/DDBJ whole genome shotgun (WGS) entry which is preliminary data.</text>
</comment>
<dbReference type="PROSITE" id="PS50055">
    <property type="entry name" value="TYR_PHOSPHATASE_PTP"/>
    <property type="match status" value="1"/>
</dbReference>
<evidence type="ECO:0000313" key="11">
    <source>
        <dbReference type="Proteomes" id="UP001408789"/>
    </source>
</evidence>
<evidence type="ECO:0000256" key="7">
    <source>
        <dbReference type="SAM" id="MobiDB-lite"/>
    </source>
</evidence>
<feature type="region of interest" description="Disordered" evidence="7">
    <location>
        <begin position="706"/>
        <end position="740"/>
    </location>
</feature>
<dbReference type="SMART" id="SM00194">
    <property type="entry name" value="PTPc"/>
    <property type="match status" value="1"/>
</dbReference>
<name>A0AAP0DDJ7_9ASTR</name>
<dbReference type="EMBL" id="JBCNJP010000014">
    <property type="protein sequence ID" value="KAK9069279.1"/>
    <property type="molecule type" value="Genomic_DNA"/>
</dbReference>
<gene>
    <name evidence="10" type="ORF">SSX86_013395</name>
</gene>
<sequence length="874" mass="100489">MSQRQLCQDQFSIWVSSNPRKTGYLGDITVLLTIPSINYRLPASTTGNVKSSRSRSRKSAMAASAGAKTITSSSSAAFDVTTGFPPKPSLKPDQLRFCLEALNFFKAKQSDQYSTFEKEFSILQDQRMRASEVNSSCSVAKLHVNCRKNRYSDVVPFDANRVVIDPCKDHRPSAMGYINASLITTEVNPSESVSRFIATQGPLPETFEDFWEMVLQNHCPAIVMLTKLVDHHRIQKCGDYFQAENGPRLFGNICTVTKKITTTESSLVLRHLEVNREESEDPPLPVLHIQYPEWPDHGVPYDTLAVREIFRRLCHIPSSKGPIVVHCSAGIGRTGTYCAIHNTIQRILVGDMSALDLVKTISTFRSQRMGMVQTLDQYIFCYEAIIDELEDLISDFNIQEKIKWMIMASSFSSCKKSKTTLINPSRDKIIIDLTKEEEEEEEVKEVSKSLINPPRDKIIIDLIKEEKEEEVKEVSKTPCTEKKVVSKSRPNCTEKKVVSKKRPNCTEKKEEDMASSSSSRKKNYRKRAADDKKKVAEEELELEFVIMTGGRIYWGRLYEARSYKDIQEHKLTLRGNNLTFDDLKNGLMALGIPMDYDTYQLEYMFVNYPIERTPHAVLLLDDSDFQLYLEKLHRLKRPLTLMIMASSFSSCKKSKTTLINPSRDKIIIDLTKEEEEEVKEVSKSLINPPSDQIIIDLIKEKEEEVKEVSKTPRSIEKKEEDMASSSSSSRKKNYRKRAADDKKKVAEEELELEFVIMTGGRIYWGSVYQGWRYDDIQEHKLTLRGNNLTFDDLKNGVMALGIPMDYHTYQLEYMFPKQYPIEKTPFAVLLLDDSDFQIYLRSLYRYKRPLTLYHSVRLTAEQNQMVRRAMSIRR</sequence>
<keyword evidence="4" id="KW-0597">Phosphoprotein</keyword>
<dbReference type="CDD" id="cd17658">
    <property type="entry name" value="PTPc_plant_PTP1"/>
    <property type="match status" value="1"/>
</dbReference>
<evidence type="ECO:0000256" key="5">
    <source>
        <dbReference type="ARBA" id="ARBA00022801"/>
    </source>
</evidence>
<evidence type="ECO:0000256" key="3">
    <source>
        <dbReference type="ARBA" id="ARBA00022490"/>
    </source>
</evidence>
<evidence type="ECO:0000256" key="6">
    <source>
        <dbReference type="ARBA" id="ARBA00022912"/>
    </source>
</evidence>
<dbReference type="FunFam" id="3.90.190.10:FF:000045">
    <property type="entry name" value="Tyrosine-protein phosphatase non-receptor type 12"/>
    <property type="match status" value="1"/>
</dbReference>
<keyword evidence="6" id="KW-0904">Protein phosphatase</keyword>
<feature type="domain" description="Tyrosine-protein phosphatase" evidence="8">
    <location>
        <begin position="116"/>
        <end position="388"/>
    </location>
</feature>
<accession>A0AAP0DDJ7</accession>
<organism evidence="10 11">
    <name type="scientific">Deinandra increscens subsp. villosa</name>
    <dbReference type="NCBI Taxonomy" id="3103831"/>
    <lineage>
        <taxon>Eukaryota</taxon>
        <taxon>Viridiplantae</taxon>
        <taxon>Streptophyta</taxon>
        <taxon>Embryophyta</taxon>
        <taxon>Tracheophyta</taxon>
        <taxon>Spermatophyta</taxon>
        <taxon>Magnoliopsida</taxon>
        <taxon>eudicotyledons</taxon>
        <taxon>Gunneridae</taxon>
        <taxon>Pentapetalae</taxon>
        <taxon>asterids</taxon>
        <taxon>campanulids</taxon>
        <taxon>Asterales</taxon>
        <taxon>Asteraceae</taxon>
        <taxon>Asteroideae</taxon>
        <taxon>Heliantheae alliance</taxon>
        <taxon>Madieae</taxon>
        <taxon>Madiinae</taxon>
        <taxon>Deinandra</taxon>
    </lineage>
</organism>
<dbReference type="SMART" id="SM00404">
    <property type="entry name" value="PTPc_motif"/>
    <property type="match status" value="1"/>
</dbReference>
<dbReference type="SUPFAM" id="SSF52799">
    <property type="entry name" value="(Phosphotyrosine protein) phosphatases II"/>
    <property type="match status" value="1"/>
</dbReference>
<feature type="domain" description="Tyrosine specific protein phosphatases" evidence="9">
    <location>
        <begin position="306"/>
        <end position="379"/>
    </location>
</feature>
<feature type="compositionally biased region" description="Basic and acidic residues" evidence="7">
    <location>
        <begin position="706"/>
        <end position="721"/>
    </location>
</feature>
<dbReference type="PANTHER" id="PTHR19134">
    <property type="entry name" value="RECEPTOR-TYPE TYROSINE-PROTEIN PHOSPHATASE"/>
    <property type="match status" value="1"/>
</dbReference>
<reference evidence="10 11" key="1">
    <citation type="submission" date="2024-04" db="EMBL/GenBank/DDBJ databases">
        <title>The reference genome of an endangered Asteraceae, Deinandra increscens subsp. villosa, native to the Central Coast of California.</title>
        <authorList>
            <person name="Guilliams M."/>
            <person name="Hasenstab-Lehman K."/>
            <person name="Meyer R."/>
            <person name="Mcevoy S."/>
        </authorList>
    </citation>
    <scope>NUCLEOTIDE SEQUENCE [LARGE SCALE GENOMIC DNA]</scope>
    <source>
        <tissue evidence="10">Leaf</tissue>
    </source>
</reference>
<dbReference type="GO" id="GO:0005737">
    <property type="term" value="C:cytoplasm"/>
    <property type="evidence" value="ECO:0007669"/>
    <property type="project" value="UniProtKB-SubCell"/>
</dbReference>
<dbReference type="GO" id="GO:0004725">
    <property type="term" value="F:protein tyrosine phosphatase activity"/>
    <property type="evidence" value="ECO:0007669"/>
    <property type="project" value="UniProtKB-EC"/>
</dbReference>
<dbReference type="PROSITE" id="PS00383">
    <property type="entry name" value="TYR_PHOSPHATASE_1"/>
    <property type="match status" value="1"/>
</dbReference>
<evidence type="ECO:0000256" key="1">
    <source>
        <dbReference type="ARBA" id="ARBA00004496"/>
    </source>
</evidence>
<evidence type="ECO:0000259" key="9">
    <source>
        <dbReference type="PROSITE" id="PS50056"/>
    </source>
</evidence>
<dbReference type="InterPro" id="IPR000387">
    <property type="entry name" value="Tyr_Pase_dom"/>
</dbReference>
<dbReference type="InterPro" id="IPR016130">
    <property type="entry name" value="Tyr_Pase_AS"/>
</dbReference>
<protein>
    <recommendedName>
        <fullName evidence="2">protein-tyrosine-phosphatase</fullName>
        <ecNumber evidence="2">3.1.3.48</ecNumber>
    </recommendedName>
</protein>
<dbReference type="EC" id="3.1.3.48" evidence="2"/>
<dbReference type="InterPro" id="IPR050348">
    <property type="entry name" value="Protein-Tyr_Phosphatase"/>
</dbReference>
<evidence type="ECO:0000313" key="10">
    <source>
        <dbReference type="EMBL" id="KAK9069279.1"/>
    </source>
</evidence>
<feature type="region of interest" description="Disordered" evidence="7">
    <location>
        <begin position="45"/>
        <end position="64"/>
    </location>
</feature>
<dbReference type="PROSITE" id="PS50056">
    <property type="entry name" value="TYR_PHOSPHATASE_2"/>
    <property type="match status" value="1"/>
</dbReference>
<dbReference type="Pfam" id="PF00102">
    <property type="entry name" value="Y_phosphatase"/>
    <property type="match status" value="1"/>
</dbReference>
<dbReference type="InterPro" id="IPR003595">
    <property type="entry name" value="Tyr_Pase_cat"/>
</dbReference>
<keyword evidence="3" id="KW-0963">Cytoplasm</keyword>
<proteinExistence type="predicted"/>
<dbReference type="PRINTS" id="PR00700">
    <property type="entry name" value="PRTYPHPHTASE"/>
</dbReference>
<dbReference type="Gene3D" id="3.90.190.10">
    <property type="entry name" value="Protein tyrosine phosphatase superfamily"/>
    <property type="match status" value="1"/>
</dbReference>
<comment type="subcellular location">
    <subcellularLocation>
        <location evidence="1">Cytoplasm</location>
    </subcellularLocation>
</comment>
<keyword evidence="11" id="KW-1185">Reference proteome</keyword>
<dbReference type="InterPro" id="IPR029021">
    <property type="entry name" value="Prot-tyrosine_phosphatase-like"/>
</dbReference>
<keyword evidence="5" id="KW-0378">Hydrolase</keyword>
<evidence type="ECO:0000256" key="4">
    <source>
        <dbReference type="ARBA" id="ARBA00022553"/>
    </source>
</evidence>
<dbReference type="Proteomes" id="UP001408789">
    <property type="component" value="Unassembled WGS sequence"/>
</dbReference>
<dbReference type="PANTHER" id="PTHR19134:SF449">
    <property type="entry name" value="TYROSINE-PROTEIN PHOSPHATASE 1"/>
    <property type="match status" value="1"/>
</dbReference>